<name>A0A5D5UC74_LISMN</name>
<dbReference type="AlphaFoldDB" id="A0A5D5UC74"/>
<organism evidence="1">
    <name type="scientific">Listeria monocytogenes</name>
    <dbReference type="NCBI Taxonomy" id="1639"/>
    <lineage>
        <taxon>Bacteria</taxon>
        <taxon>Bacillati</taxon>
        <taxon>Bacillota</taxon>
        <taxon>Bacilli</taxon>
        <taxon>Bacillales</taxon>
        <taxon>Listeriaceae</taxon>
        <taxon>Listeria</taxon>
    </lineage>
</organism>
<dbReference type="Proteomes" id="UP000841561">
    <property type="component" value="Unassembled WGS sequence"/>
</dbReference>
<reference evidence="1" key="2">
    <citation type="submission" date="2020-01" db="EMBL/GenBank/DDBJ databases">
        <authorList>
            <consortium name="NCBI Pathogen Detection Project"/>
        </authorList>
    </citation>
    <scope>NUCLEOTIDE SEQUENCE</scope>
    <source>
        <strain evidence="1">CFIAFB20140010</strain>
        <strain evidence="2">LiDS0115</strain>
    </source>
</reference>
<dbReference type="EMBL" id="DAAHYZ010000002">
    <property type="protein sequence ID" value="HAB7721185.1"/>
    <property type="molecule type" value="Genomic_DNA"/>
</dbReference>
<reference evidence="1 3" key="1">
    <citation type="journal article" date="2018" name="Genome Biol.">
        <title>SKESA: strategic k-mer extension for scrupulous assemblies.</title>
        <authorList>
            <person name="Souvorov A."/>
            <person name="Agarwala R."/>
            <person name="Lipman D.J."/>
        </authorList>
    </citation>
    <scope>NUCLEOTIDE SEQUENCE [LARGE SCALE GENOMIC DNA]</scope>
    <source>
        <strain evidence="1">CFIAFB20140010</strain>
        <strain evidence="2 3">LiDS0115</strain>
    </source>
</reference>
<gene>
    <name evidence="1" type="ORF">GYP27_04275</name>
    <name evidence="2" type="ORF">GZK27_10350</name>
</gene>
<comment type="caution">
    <text evidence="1">The sequence shown here is derived from an EMBL/GenBank/DDBJ whole genome shotgun (WGS) entry which is preliminary data.</text>
</comment>
<accession>A0A5D5UC74</accession>
<evidence type="ECO:0000313" key="1">
    <source>
        <dbReference type="EMBL" id="HAB7721185.1"/>
    </source>
</evidence>
<evidence type="ECO:0000313" key="3">
    <source>
        <dbReference type="Proteomes" id="UP000841561"/>
    </source>
</evidence>
<dbReference type="RefSeq" id="WP_003732243.1">
    <property type="nucleotide sequence ID" value="NC_021823.1"/>
</dbReference>
<sequence>MELKHVKNVAKEAGIGLDGVKIRIERDPSLVGRELFGYASPDGKTITLYPDAFTNKEILVKTLGHERMHIYQVKTFGPPLDFESSKLYEAGAWGSEKDWWNYYNHMNGGN</sequence>
<dbReference type="Proteomes" id="UP000840569">
    <property type="component" value="Unassembled WGS sequence"/>
</dbReference>
<proteinExistence type="predicted"/>
<dbReference type="EMBL" id="DAAKPP010000004">
    <property type="protein sequence ID" value="HAC3055902.1"/>
    <property type="molecule type" value="Genomic_DNA"/>
</dbReference>
<protein>
    <submittedName>
        <fullName evidence="1">Uncharacterized protein</fullName>
    </submittedName>
</protein>
<evidence type="ECO:0000313" key="2">
    <source>
        <dbReference type="EMBL" id="HAC3055902.1"/>
    </source>
</evidence>